<reference evidence="1 2" key="1">
    <citation type="submission" date="2017-09" db="EMBL/GenBank/DDBJ databases">
        <title>Large-scale bioinformatics analysis of Bacillus genomes uncovers conserved roles of natural products in bacterial physiology.</title>
        <authorList>
            <consortium name="Agbiome Team Llc"/>
            <person name="Bleich R.M."/>
            <person name="Grubbs K.J."/>
            <person name="Santa Maria K.C."/>
            <person name="Allen S.E."/>
            <person name="Farag S."/>
            <person name="Shank E.A."/>
            <person name="Bowers A."/>
        </authorList>
    </citation>
    <scope>NUCLEOTIDE SEQUENCE [LARGE SCALE GENOMIC DNA]</scope>
    <source>
        <strain evidence="1 2">AFS083741</strain>
    </source>
</reference>
<protein>
    <submittedName>
        <fullName evidence="1">Uncharacterized protein</fullName>
    </submittedName>
</protein>
<dbReference type="SUPFAM" id="SSF48452">
    <property type="entry name" value="TPR-like"/>
    <property type="match status" value="1"/>
</dbReference>
<dbReference type="SUPFAM" id="SSF47413">
    <property type="entry name" value="lambda repressor-like DNA-binding domains"/>
    <property type="match status" value="1"/>
</dbReference>
<accession>A0A9X6WVP4</accession>
<comment type="caution">
    <text evidence="1">The sequence shown here is derived from an EMBL/GenBank/DDBJ whole genome shotgun (WGS) entry which is preliminary data.</text>
</comment>
<dbReference type="InterPro" id="IPR010982">
    <property type="entry name" value="Lambda_DNA-bd_dom_sf"/>
</dbReference>
<dbReference type="AlphaFoldDB" id="A0A9X6WVP4"/>
<dbReference type="NCBIfam" id="NF038310">
    <property type="entry name" value="lysogeny_AimR"/>
    <property type="match status" value="1"/>
</dbReference>
<dbReference type="InterPro" id="IPR011990">
    <property type="entry name" value="TPR-like_helical_dom_sf"/>
</dbReference>
<name>A0A9X6WVP4_BACCE</name>
<dbReference type="Pfam" id="PF22871">
    <property type="entry name" value="AimR"/>
    <property type="match status" value="1"/>
</dbReference>
<evidence type="ECO:0000313" key="2">
    <source>
        <dbReference type="Proteomes" id="UP000224413"/>
    </source>
</evidence>
<dbReference type="Proteomes" id="UP000224413">
    <property type="component" value="Unassembled WGS sequence"/>
</dbReference>
<organism evidence="1 2">
    <name type="scientific">Bacillus cereus</name>
    <dbReference type="NCBI Taxonomy" id="1396"/>
    <lineage>
        <taxon>Bacteria</taxon>
        <taxon>Bacillati</taxon>
        <taxon>Bacillota</taxon>
        <taxon>Bacilli</taxon>
        <taxon>Bacillales</taxon>
        <taxon>Bacillaceae</taxon>
        <taxon>Bacillus</taxon>
        <taxon>Bacillus cereus group</taxon>
    </lineage>
</organism>
<sequence>MMQNDWIDCALEMKETMNHLGISQRKLAKMLNVSDVCISYFYRGITELSLNKYAEMLEIAFPDKVLERNQRILKYLRATPKNKKNRRIAMDYCTNYGDRDTALIIIETEKASPSKENQEYAEVYELILKYEDGKLNSTQWYNDLTKLRREIKSKYMILLIDILLCKAKYICDDCSTLFERMLILEKQLLEITDEYWKCSFQMRIKEGLAAIYLSDKQINETRLICDELLKLCADNPHLYMTKARALWLKAESYFFTDYEKARDLFERALSVLNRELNYEMSKKRELIVDTLSSLKIHWMKDLDSLPLKLNFEEEVFLAVKTGDSKKAIFLLKQYQEEGNELSAFLWYCWGLADEENSDVYIKRALELYEKKYDLFYIQFAKEQLEISKNSVK</sequence>
<dbReference type="InterPro" id="IPR047705">
    <property type="entry name" value="AimR-like"/>
</dbReference>
<dbReference type="EMBL" id="NUWJ01000277">
    <property type="protein sequence ID" value="PFK07871.1"/>
    <property type="molecule type" value="Genomic_DNA"/>
</dbReference>
<dbReference type="RefSeq" id="WP_098584350.1">
    <property type="nucleotide sequence ID" value="NZ_NUWJ01000277.1"/>
</dbReference>
<dbReference type="GO" id="GO:0003677">
    <property type="term" value="F:DNA binding"/>
    <property type="evidence" value="ECO:0007669"/>
    <property type="project" value="InterPro"/>
</dbReference>
<gene>
    <name evidence="1" type="ORF">COI98_26620</name>
</gene>
<evidence type="ECO:0000313" key="1">
    <source>
        <dbReference type="EMBL" id="PFK07871.1"/>
    </source>
</evidence>
<proteinExistence type="predicted"/>